<dbReference type="EC" id="3.1.-.-" evidence="6"/>
<evidence type="ECO:0000256" key="1">
    <source>
        <dbReference type="ARBA" id="ARBA00022722"/>
    </source>
</evidence>
<dbReference type="Proteomes" id="UP000247536">
    <property type="component" value="Unassembled WGS sequence"/>
</dbReference>
<keyword evidence="4 6" id="KW-0378">Hydrolase</keyword>
<dbReference type="InterPro" id="IPR011335">
    <property type="entry name" value="Restrct_endonuc-II-like"/>
</dbReference>
<accession>A0ABX5NLG8</accession>
<keyword evidence="5 6" id="KW-0234">DNA repair</keyword>
<evidence type="ECO:0000256" key="4">
    <source>
        <dbReference type="ARBA" id="ARBA00022801"/>
    </source>
</evidence>
<dbReference type="EMBL" id="QJRY01000008">
    <property type="protein sequence ID" value="PYB70732.1"/>
    <property type="molecule type" value="Genomic_DNA"/>
</dbReference>
<reference evidence="7 8" key="1">
    <citation type="submission" date="2018-06" db="EMBL/GenBank/DDBJ databases">
        <title>Rhizobium wuzhouense sp. nov., isolated from roots of Oryza officinalis.</title>
        <authorList>
            <person name="Yuan T."/>
        </authorList>
    </citation>
    <scope>NUCLEOTIDE SEQUENCE [LARGE SCALE GENOMIC DNA]</scope>
    <source>
        <strain evidence="7 8">W44</strain>
    </source>
</reference>
<dbReference type="Pfam" id="PF03852">
    <property type="entry name" value="Vsr"/>
    <property type="match status" value="1"/>
</dbReference>
<dbReference type="CDD" id="cd00221">
    <property type="entry name" value="Vsr"/>
    <property type="match status" value="1"/>
</dbReference>
<keyword evidence="3 6" id="KW-0227">DNA damage</keyword>
<comment type="function">
    <text evidence="6">May nick specific sequences that contain T:G mispairs resulting from m5C-deamination.</text>
</comment>
<dbReference type="Gene3D" id="3.40.960.10">
    <property type="entry name" value="VSR Endonuclease"/>
    <property type="match status" value="1"/>
</dbReference>
<evidence type="ECO:0000256" key="3">
    <source>
        <dbReference type="ARBA" id="ARBA00022763"/>
    </source>
</evidence>
<keyword evidence="2 6" id="KW-0255">Endonuclease</keyword>
<proteinExistence type="inferred from homology"/>
<keyword evidence="8" id="KW-1185">Reference proteome</keyword>
<organism evidence="7 8">
    <name type="scientific">Rhizobium wuzhouense</name>
    <dbReference type="NCBI Taxonomy" id="1986026"/>
    <lineage>
        <taxon>Bacteria</taxon>
        <taxon>Pseudomonadati</taxon>
        <taxon>Pseudomonadota</taxon>
        <taxon>Alphaproteobacteria</taxon>
        <taxon>Hyphomicrobiales</taxon>
        <taxon>Rhizobiaceae</taxon>
        <taxon>Rhizobium/Agrobacterium group</taxon>
        <taxon>Rhizobium</taxon>
    </lineage>
</organism>
<protein>
    <recommendedName>
        <fullName evidence="6">Very short patch repair endonuclease</fullName>
        <ecNumber evidence="6">3.1.-.-</ecNumber>
    </recommendedName>
</protein>
<gene>
    <name evidence="7" type="ORF">DMY87_19880</name>
</gene>
<keyword evidence="1 6" id="KW-0540">Nuclease</keyword>
<dbReference type="SUPFAM" id="SSF52980">
    <property type="entry name" value="Restriction endonuclease-like"/>
    <property type="match status" value="1"/>
</dbReference>
<evidence type="ECO:0000256" key="2">
    <source>
        <dbReference type="ARBA" id="ARBA00022759"/>
    </source>
</evidence>
<dbReference type="RefSeq" id="WP_110793378.1">
    <property type="nucleotide sequence ID" value="NZ_QJRY01000008.1"/>
</dbReference>
<dbReference type="GO" id="GO:0004519">
    <property type="term" value="F:endonuclease activity"/>
    <property type="evidence" value="ECO:0007669"/>
    <property type="project" value="UniProtKB-KW"/>
</dbReference>
<dbReference type="NCBIfam" id="TIGR00632">
    <property type="entry name" value="vsr"/>
    <property type="match status" value="1"/>
</dbReference>
<evidence type="ECO:0000313" key="7">
    <source>
        <dbReference type="EMBL" id="PYB70732.1"/>
    </source>
</evidence>
<evidence type="ECO:0000256" key="6">
    <source>
        <dbReference type="PIRNR" id="PIRNR018267"/>
    </source>
</evidence>
<evidence type="ECO:0000313" key="8">
    <source>
        <dbReference type="Proteomes" id="UP000247536"/>
    </source>
</evidence>
<sequence>MVDTRSADQRRRIMQSVKQKDTGPEIAVRKKLHSLGYRFRLHGRTLPGRPDLVFPSRKKVIFVHGCFWHGHECSKGALPKSRLEYWKPKIEANKTRDERNVNELKKAGWESLVLWQCEVARLDEAIDSIERFLGPPGRQGSAD</sequence>
<comment type="caution">
    <text evidence="7">The sequence shown here is derived from an EMBL/GenBank/DDBJ whole genome shotgun (WGS) entry which is preliminary data.</text>
</comment>
<dbReference type="PIRSF" id="PIRSF018267">
    <property type="entry name" value="VSR_endonuc"/>
    <property type="match status" value="1"/>
</dbReference>
<evidence type="ECO:0000256" key="5">
    <source>
        <dbReference type="ARBA" id="ARBA00023204"/>
    </source>
</evidence>
<comment type="similarity">
    <text evidence="6">Belongs to the vsr family.</text>
</comment>
<name>A0ABX5NLG8_9HYPH</name>
<dbReference type="InterPro" id="IPR004603">
    <property type="entry name" value="DNA_mismatch_endonuc_vsr"/>
</dbReference>